<dbReference type="PANTHER" id="PTHR11802">
    <property type="entry name" value="SERINE PROTEASE FAMILY S10 SERINE CARBOXYPEPTIDASE"/>
    <property type="match status" value="1"/>
</dbReference>
<evidence type="ECO:0000256" key="4">
    <source>
        <dbReference type="ARBA" id="ARBA00022729"/>
    </source>
</evidence>
<evidence type="ECO:0000313" key="9">
    <source>
        <dbReference type="Proteomes" id="UP000187209"/>
    </source>
</evidence>
<evidence type="ECO:0000256" key="6">
    <source>
        <dbReference type="ARBA" id="ARBA00023180"/>
    </source>
</evidence>
<dbReference type="OrthoDB" id="433625at2759"/>
<evidence type="ECO:0000313" key="8">
    <source>
        <dbReference type="EMBL" id="OMJ72319.1"/>
    </source>
</evidence>
<dbReference type="EC" id="3.4.16.-" evidence="7"/>
<accession>A0A1R2B6C9</accession>
<evidence type="ECO:0000256" key="7">
    <source>
        <dbReference type="RuleBase" id="RU361156"/>
    </source>
</evidence>
<dbReference type="Gene3D" id="3.40.50.1820">
    <property type="entry name" value="alpha/beta hydrolase"/>
    <property type="match status" value="1"/>
</dbReference>
<keyword evidence="2 7" id="KW-0121">Carboxypeptidase</keyword>
<proteinExistence type="inferred from homology"/>
<dbReference type="PANTHER" id="PTHR11802:SF3">
    <property type="entry name" value="RETINOID-INDUCIBLE SERINE CARBOXYPEPTIDASE"/>
    <property type="match status" value="1"/>
</dbReference>
<dbReference type="Proteomes" id="UP000187209">
    <property type="component" value="Unassembled WGS sequence"/>
</dbReference>
<evidence type="ECO:0000256" key="3">
    <source>
        <dbReference type="ARBA" id="ARBA00022670"/>
    </source>
</evidence>
<sequence length="434" mass="48108">MILVSWILIGVFACGKEEVEENLGSDGPWNYLGVTGFAGTVTMNTLTGSALFYWLFEAIDGNITSDSLPLMIWLEGGPGCSGSVGMIWENISPLHLSSTGQPIRTPLNLTWGTNFHIMSIDFPYGTGYSFANSASDDKNTTESATYYLWRFLQKLSSKYPTWFTRPVYIFGESYGGHWVPGLAYNILMQNSLNPTGFVINLKGIGMGDPWIDPISQIPTYSIFTVSNTLVNQYQQSIVSLYQNTVNTLLKSGQLAEASATWDSVMPIIASFAGGVNVYNFREFQDYDFSIVDSFMNLKSTKTMLNVPSSIQWLDCNMTVYAYYQVDIMNSTLSLLSYILSQNISVIIYQGQDDLIVPTTSTQAMISKINWSGATNFAGATKVNWIVDGTLAGYAQSYSYLTFVSILQSGHLTDLDQPYNVKDLVLRFTNGTGWN</sequence>
<dbReference type="PRINTS" id="PR00724">
    <property type="entry name" value="CRBOXYPTASEC"/>
</dbReference>
<dbReference type="Pfam" id="PF00450">
    <property type="entry name" value="Peptidase_S10"/>
    <property type="match status" value="1"/>
</dbReference>
<keyword evidence="4" id="KW-0732">Signal</keyword>
<dbReference type="InterPro" id="IPR029058">
    <property type="entry name" value="AB_hydrolase_fold"/>
</dbReference>
<keyword evidence="9" id="KW-1185">Reference proteome</keyword>
<dbReference type="GO" id="GO:0006508">
    <property type="term" value="P:proteolysis"/>
    <property type="evidence" value="ECO:0007669"/>
    <property type="project" value="UniProtKB-KW"/>
</dbReference>
<comment type="similarity">
    <text evidence="1 7">Belongs to the peptidase S10 family.</text>
</comment>
<protein>
    <recommendedName>
        <fullName evidence="7">Carboxypeptidase</fullName>
        <ecNumber evidence="7">3.4.16.-</ecNumber>
    </recommendedName>
</protein>
<dbReference type="GO" id="GO:0004185">
    <property type="term" value="F:serine-type carboxypeptidase activity"/>
    <property type="evidence" value="ECO:0007669"/>
    <property type="project" value="UniProtKB-UniRule"/>
</dbReference>
<reference evidence="8 9" key="1">
    <citation type="submission" date="2016-11" db="EMBL/GenBank/DDBJ databases">
        <title>The macronuclear genome of Stentor coeruleus: a giant cell with tiny introns.</title>
        <authorList>
            <person name="Slabodnick M."/>
            <person name="Ruby J.G."/>
            <person name="Reiff S.B."/>
            <person name="Swart E.C."/>
            <person name="Gosai S."/>
            <person name="Prabakaran S."/>
            <person name="Witkowska E."/>
            <person name="Larue G.E."/>
            <person name="Fisher S."/>
            <person name="Freeman R.M."/>
            <person name="Gunawardena J."/>
            <person name="Chu W."/>
            <person name="Stover N.A."/>
            <person name="Gregory B.D."/>
            <person name="Nowacki M."/>
            <person name="Derisi J."/>
            <person name="Roy S.W."/>
            <person name="Marshall W.F."/>
            <person name="Sood P."/>
        </authorList>
    </citation>
    <scope>NUCLEOTIDE SEQUENCE [LARGE SCALE GENOMIC DNA]</scope>
    <source>
        <strain evidence="8">WM001</strain>
    </source>
</reference>
<name>A0A1R2B6C9_9CILI</name>
<evidence type="ECO:0000256" key="5">
    <source>
        <dbReference type="ARBA" id="ARBA00022801"/>
    </source>
</evidence>
<dbReference type="InterPro" id="IPR018202">
    <property type="entry name" value="Ser_caboxypep_ser_AS"/>
</dbReference>
<dbReference type="PROSITE" id="PS00131">
    <property type="entry name" value="CARBOXYPEPT_SER_SER"/>
    <property type="match status" value="1"/>
</dbReference>
<dbReference type="SUPFAM" id="SSF53474">
    <property type="entry name" value="alpha/beta-Hydrolases"/>
    <property type="match status" value="1"/>
</dbReference>
<keyword evidence="5 7" id="KW-0378">Hydrolase</keyword>
<dbReference type="AlphaFoldDB" id="A0A1R2B6C9"/>
<evidence type="ECO:0000256" key="2">
    <source>
        <dbReference type="ARBA" id="ARBA00022645"/>
    </source>
</evidence>
<gene>
    <name evidence="8" type="ORF">SteCoe_29265</name>
</gene>
<organism evidence="8 9">
    <name type="scientific">Stentor coeruleus</name>
    <dbReference type="NCBI Taxonomy" id="5963"/>
    <lineage>
        <taxon>Eukaryota</taxon>
        <taxon>Sar</taxon>
        <taxon>Alveolata</taxon>
        <taxon>Ciliophora</taxon>
        <taxon>Postciliodesmatophora</taxon>
        <taxon>Heterotrichea</taxon>
        <taxon>Heterotrichida</taxon>
        <taxon>Stentoridae</taxon>
        <taxon>Stentor</taxon>
    </lineage>
</organism>
<keyword evidence="6" id="KW-0325">Glycoprotein</keyword>
<evidence type="ECO:0000256" key="1">
    <source>
        <dbReference type="ARBA" id="ARBA00009431"/>
    </source>
</evidence>
<dbReference type="InterPro" id="IPR001563">
    <property type="entry name" value="Peptidase_S10"/>
</dbReference>
<comment type="caution">
    <text evidence="8">The sequence shown here is derived from an EMBL/GenBank/DDBJ whole genome shotgun (WGS) entry which is preliminary data.</text>
</comment>
<dbReference type="EMBL" id="MPUH01000911">
    <property type="protein sequence ID" value="OMJ72319.1"/>
    <property type="molecule type" value="Genomic_DNA"/>
</dbReference>
<keyword evidence="3 7" id="KW-0645">Protease</keyword>